<proteinExistence type="predicted"/>
<name>A0A8H6DNT5_9HYPO</name>
<reference evidence="4 5" key="1">
    <citation type="submission" date="2020-05" db="EMBL/GenBank/DDBJ databases">
        <title>Identification and distribution of gene clusters putatively required for synthesis of sphingolipid metabolism inhibitors in phylogenetically diverse species of the filamentous fungus Fusarium.</title>
        <authorList>
            <person name="Kim H.-S."/>
            <person name="Busman M."/>
            <person name="Brown D.W."/>
            <person name="Divon H."/>
            <person name="Uhlig S."/>
            <person name="Proctor R.H."/>
        </authorList>
    </citation>
    <scope>NUCLEOTIDE SEQUENCE [LARGE SCALE GENOMIC DNA]</scope>
    <source>
        <strain evidence="4 5">NRRL 66235</strain>
    </source>
</reference>
<dbReference type="InterPro" id="IPR027417">
    <property type="entry name" value="P-loop_NTPase"/>
</dbReference>
<feature type="domain" description="AAA+ ATPase" evidence="3">
    <location>
        <begin position="365"/>
        <end position="494"/>
    </location>
</feature>
<dbReference type="EMBL" id="JAAOAN010000099">
    <property type="protein sequence ID" value="KAF5722067.1"/>
    <property type="molecule type" value="Genomic_DNA"/>
</dbReference>
<keyword evidence="2" id="KW-1133">Transmembrane helix</keyword>
<keyword evidence="2" id="KW-0472">Membrane</keyword>
<sequence length="600" mass="69303">MTAQVKKLFERSNNGRKTLQEKLPPGRRIQEAQGEKPDTDEWADYAMLEIEHSNDDGQFRYKSLRIQSPFLKTILRQTIGNYPRENFETDKIQLRLPVKSFFHYFDELQKEECNSEDQSSSHLKCLLTWVEHEFRLTFSDVKNMTSVGMITYDLTDYIEILHMNHMNHFHVEGWYVDSDGKGCGSREHTAKISAFAAMKEISDLEAIPLDRHHDKDSIMDRHLKRGQLFAELLGQNYRHYDGVALKSDKGKGLEYVRGRVMVDCNTFNRYNPNQQIHVDKDDAAFLNCEENEKLLLSAATVAGFALQEKKWLHFTVNDLEEIKYNEGALKSLVLHETQKSLLQAMVNNHVREESHFDDVIKGKGKGLITVLHGPPGVGKTLAVESVAEYTKRPVYFVSSGCLGVEPHEVDDRLTDILDLVSAWKAILLLDEADVFLERRVMKDLTRNALVSIFLRRLEYFQGIMFLTTNRVSTFDDAFQSRIHLALRMNELNFSSRLSVWENFLGQPNLAETTITPRQRKRLARRKLNGRQIKNAVRMAQILASNENVDLQVGHIEKVIDLQEMFHKDSSTPMRFGNLEKLGCLVLTLALFALFIFLRWF</sequence>
<evidence type="ECO:0000313" key="4">
    <source>
        <dbReference type="EMBL" id="KAF5722067.1"/>
    </source>
</evidence>
<dbReference type="SUPFAM" id="SSF52540">
    <property type="entry name" value="P-loop containing nucleoside triphosphate hydrolases"/>
    <property type="match status" value="1"/>
</dbReference>
<dbReference type="AlphaFoldDB" id="A0A8H6DNT5"/>
<dbReference type="InterPro" id="IPR003593">
    <property type="entry name" value="AAA+_ATPase"/>
</dbReference>
<organism evidence="4 5">
    <name type="scientific">Fusarium mundagurra</name>
    <dbReference type="NCBI Taxonomy" id="1567541"/>
    <lineage>
        <taxon>Eukaryota</taxon>
        <taxon>Fungi</taxon>
        <taxon>Dikarya</taxon>
        <taxon>Ascomycota</taxon>
        <taxon>Pezizomycotina</taxon>
        <taxon>Sordariomycetes</taxon>
        <taxon>Hypocreomycetidae</taxon>
        <taxon>Hypocreales</taxon>
        <taxon>Nectriaceae</taxon>
        <taxon>Fusarium</taxon>
        <taxon>Fusarium fujikuroi species complex</taxon>
    </lineage>
</organism>
<accession>A0A8H6DNT5</accession>
<evidence type="ECO:0000259" key="3">
    <source>
        <dbReference type="SMART" id="SM00382"/>
    </source>
</evidence>
<dbReference type="Pfam" id="PF00004">
    <property type="entry name" value="AAA"/>
    <property type="match status" value="1"/>
</dbReference>
<feature type="region of interest" description="Disordered" evidence="1">
    <location>
        <begin position="10"/>
        <end position="37"/>
    </location>
</feature>
<dbReference type="InterPro" id="IPR054289">
    <property type="entry name" value="DUF7025"/>
</dbReference>
<gene>
    <name evidence="4" type="ORF">FMUND_3233</name>
</gene>
<dbReference type="InterPro" id="IPR003959">
    <property type="entry name" value="ATPase_AAA_core"/>
</dbReference>
<dbReference type="PANTHER" id="PTHR46411">
    <property type="entry name" value="FAMILY ATPASE, PUTATIVE-RELATED"/>
    <property type="match status" value="1"/>
</dbReference>
<protein>
    <submittedName>
        <fullName evidence="4">AAA family ATPase</fullName>
    </submittedName>
</protein>
<keyword evidence="5" id="KW-1185">Reference proteome</keyword>
<comment type="caution">
    <text evidence="4">The sequence shown here is derived from an EMBL/GenBank/DDBJ whole genome shotgun (WGS) entry which is preliminary data.</text>
</comment>
<dbReference type="GO" id="GO:0005524">
    <property type="term" value="F:ATP binding"/>
    <property type="evidence" value="ECO:0007669"/>
    <property type="project" value="InterPro"/>
</dbReference>
<feature type="compositionally biased region" description="Basic and acidic residues" evidence="1">
    <location>
        <begin position="28"/>
        <end position="37"/>
    </location>
</feature>
<dbReference type="Pfam" id="PF22942">
    <property type="entry name" value="DUF7025"/>
    <property type="match status" value="1"/>
</dbReference>
<feature type="transmembrane region" description="Helical" evidence="2">
    <location>
        <begin position="581"/>
        <end position="599"/>
    </location>
</feature>
<dbReference type="Gene3D" id="3.40.50.300">
    <property type="entry name" value="P-loop containing nucleotide triphosphate hydrolases"/>
    <property type="match status" value="1"/>
</dbReference>
<keyword evidence="2" id="KW-0812">Transmembrane</keyword>
<evidence type="ECO:0000256" key="1">
    <source>
        <dbReference type="SAM" id="MobiDB-lite"/>
    </source>
</evidence>
<dbReference type="SMART" id="SM00382">
    <property type="entry name" value="AAA"/>
    <property type="match status" value="1"/>
</dbReference>
<dbReference type="PANTHER" id="PTHR46411:SF2">
    <property type="entry name" value="AAA+ ATPASE DOMAIN-CONTAINING PROTEIN"/>
    <property type="match status" value="1"/>
</dbReference>
<evidence type="ECO:0000256" key="2">
    <source>
        <dbReference type="SAM" id="Phobius"/>
    </source>
</evidence>
<dbReference type="OrthoDB" id="10042665at2759"/>
<evidence type="ECO:0000313" key="5">
    <source>
        <dbReference type="Proteomes" id="UP000544331"/>
    </source>
</evidence>
<dbReference type="Proteomes" id="UP000544331">
    <property type="component" value="Unassembled WGS sequence"/>
</dbReference>
<dbReference type="GO" id="GO:0016887">
    <property type="term" value="F:ATP hydrolysis activity"/>
    <property type="evidence" value="ECO:0007669"/>
    <property type="project" value="InterPro"/>
</dbReference>